<sequence length="266" mass="27933">MKRILSTTALAAMMLAGAAQAEQHSDQMSSEGPFGLPDDVEELQIFASDMIGKRIYATESEVGETIESGAEQEWNDLGEVNDLLLGRDGEIDFAILGIGGFLGIGERDVLVNMDALQIARDGDDATDYFLILNASQEEIENAPEFDSTAVNEAEQAAENAAEGTEEAAEDAVETTEDAVEGVEQSTENAAEDAEQAAQDAGQAAENAAEDAEQATENAAEDAAQATEDAAEATENAAENAAEETGEAVEEAGDEIEQETDEVTTSN</sequence>
<reference evidence="4 5" key="1">
    <citation type="submission" date="2018-03" db="EMBL/GenBank/DDBJ databases">
        <authorList>
            <person name="Keele B.F."/>
        </authorList>
    </citation>
    <scope>NUCLEOTIDE SEQUENCE [LARGE SCALE GENOMIC DNA]</scope>
    <source>
        <strain evidence="4 5">CECT 8504</strain>
    </source>
</reference>
<feature type="region of interest" description="Disordered" evidence="1">
    <location>
        <begin position="154"/>
        <end position="266"/>
    </location>
</feature>
<protein>
    <recommendedName>
        <fullName evidence="3">PRC-barrel domain-containing protein</fullName>
    </recommendedName>
</protein>
<dbReference type="Proteomes" id="UP000244912">
    <property type="component" value="Unassembled WGS sequence"/>
</dbReference>
<dbReference type="SUPFAM" id="SSF50346">
    <property type="entry name" value="PRC-barrel domain"/>
    <property type="match status" value="1"/>
</dbReference>
<dbReference type="RefSeq" id="WP_108895977.1">
    <property type="nucleotide sequence ID" value="NZ_ONZF01000016.1"/>
</dbReference>
<dbReference type="InterPro" id="IPR027275">
    <property type="entry name" value="PRC-brl_dom"/>
</dbReference>
<feature type="compositionally biased region" description="Low complexity" evidence="1">
    <location>
        <begin position="214"/>
        <end position="239"/>
    </location>
</feature>
<feature type="signal peptide" evidence="2">
    <location>
        <begin position="1"/>
        <end position="21"/>
    </location>
</feature>
<evidence type="ECO:0000313" key="5">
    <source>
        <dbReference type="Proteomes" id="UP000244912"/>
    </source>
</evidence>
<dbReference type="Pfam" id="PF05239">
    <property type="entry name" value="PRC"/>
    <property type="match status" value="1"/>
</dbReference>
<feature type="domain" description="PRC-barrel" evidence="3">
    <location>
        <begin position="44"/>
        <end position="123"/>
    </location>
</feature>
<dbReference type="PANTHER" id="PTHR36505">
    <property type="entry name" value="BLR1072 PROTEIN"/>
    <property type="match status" value="1"/>
</dbReference>
<dbReference type="Gene3D" id="2.30.30.240">
    <property type="entry name" value="PRC-barrel domain"/>
    <property type="match status" value="1"/>
</dbReference>
<proteinExistence type="predicted"/>
<evidence type="ECO:0000256" key="1">
    <source>
        <dbReference type="SAM" id="MobiDB-lite"/>
    </source>
</evidence>
<dbReference type="EMBL" id="ONZF01000016">
    <property type="protein sequence ID" value="SPJ26278.1"/>
    <property type="molecule type" value="Genomic_DNA"/>
</dbReference>
<keyword evidence="2" id="KW-0732">Signal</keyword>
<dbReference type="AlphaFoldDB" id="A0A2R8C1I8"/>
<evidence type="ECO:0000259" key="3">
    <source>
        <dbReference type="Pfam" id="PF05239"/>
    </source>
</evidence>
<feature type="compositionally biased region" description="Acidic residues" evidence="1">
    <location>
        <begin position="163"/>
        <end position="180"/>
    </location>
</feature>
<organism evidence="4 5">
    <name type="scientific">Palleronia abyssalis</name>
    <dbReference type="NCBI Taxonomy" id="1501240"/>
    <lineage>
        <taxon>Bacteria</taxon>
        <taxon>Pseudomonadati</taxon>
        <taxon>Pseudomonadota</taxon>
        <taxon>Alphaproteobacteria</taxon>
        <taxon>Rhodobacterales</taxon>
        <taxon>Roseobacteraceae</taxon>
        <taxon>Palleronia</taxon>
    </lineage>
</organism>
<accession>A0A2R8C1I8</accession>
<feature type="chain" id="PRO_5015353605" description="PRC-barrel domain-containing protein" evidence="2">
    <location>
        <begin position="22"/>
        <end position="266"/>
    </location>
</feature>
<evidence type="ECO:0000256" key="2">
    <source>
        <dbReference type="SAM" id="SignalP"/>
    </source>
</evidence>
<gene>
    <name evidence="4" type="ORF">PAA8504_04135</name>
</gene>
<evidence type="ECO:0000313" key="4">
    <source>
        <dbReference type="EMBL" id="SPJ26278.1"/>
    </source>
</evidence>
<feature type="compositionally biased region" description="Acidic residues" evidence="1">
    <location>
        <begin position="240"/>
        <end position="266"/>
    </location>
</feature>
<dbReference type="InterPro" id="IPR011033">
    <property type="entry name" value="PRC_barrel-like_sf"/>
</dbReference>
<dbReference type="PANTHER" id="PTHR36505:SF1">
    <property type="entry name" value="BLR1072 PROTEIN"/>
    <property type="match status" value="1"/>
</dbReference>
<name>A0A2R8C1I8_9RHOB</name>
<keyword evidence="5" id="KW-1185">Reference proteome</keyword>
<dbReference type="OrthoDB" id="7876889at2"/>
<feature type="compositionally biased region" description="Low complexity" evidence="1">
    <location>
        <begin position="195"/>
        <end position="206"/>
    </location>
</feature>